<reference evidence="3" key="1">
    <citation type="journal article" date="2022" name="Int. J. Mol. Sci.">
        <title>Draft Genome of Tanacetum Coccineum: Genomic Comparison of Closely Related Tanacetum-Family Plants.</title>
        <authorList>
            <person name="Yamashiro T."/>
            <person name="Shiraishi A."/>
            <person name="Nakayama K."/>
            <person name="Satake H."/>
        </authorList>
    </citation>
    <scope>NUCLEOTIDE SEQUENCE</scope>
</reference>
<dbReference type="EMBL" id="BQNB010015485">
    <property type="protein sequence ID" value="GJT40562.1"/>
    <property type="molecule type" value="Genomic_DNA"/>
</dbReference>
<organism evidence="3 4">
    <name type="scientific">Tanacetum coccineum</name>
    <dbReference type="NCBI Taxonomy" id="301880"/>
    <lineage>
        <taxon>Eukaryota</taxon>
        <taxon>Viridiplantae</taxon>
        <taxon>Streptophyta</taxon>
        <taxon>Embryophyta</taxon>
        <taxon>Tracheophyta</taxon>
        <taxon>Spermatophyta</taxon>
        <taxon>Magnoliopsida</taxon>
        <taxon>eudicotyledons</taxon>
        <taxon>Gunneridae</taxon>
        <taxon>Pentapetalae</taxon>
        <taxon>asterids</taxon>
        <taxon>campanulids</taxon>
        <taxon>Asterales</taxon>
        <taxon>Asteraceae</taxon>
        <taxon>Asteroideae</taxon>
        <taxon>Anthemideae</taxon>
        <taxon>Anthemidinae</taxon>
        <taxon>Tanacetum</taxon>
    </lineage>
</organism>
<evidence type="ECO:0000256" key="1">
    <source>
        <dbReference type="SAM" id="MobiDB-lite"/>
    </source>
</evidence>
<keyword evidence="3" id="KW-0548">Nucleotidyltransferase</keyword>
<sequence>MMTARKRVGLLPTYRLAVRHSVDYSSSYHFASDNSLRDSSSSSPSSSLSETSSDPSSDDLFDSSSDHSLPVPSSGIRPSHHLCSLVPSIPRSSTAISDRPSHYSSSASPSRKRSRSPAASVPLSSPIHGALSYARTDLLPSPKRVRSSEFATDLEGCSEDSFEPYVPRKAGLGVTIKDESSDPSRYRGTDLEMDDDVVRSDRIDIDPEIQVEINECIAYAYALRDRGIDARVVVEAVDREDIKMSARGPVEVRVDKVTHPVIGIMPNTRSGASTTREGVNEQIDRRVVEALGARDAARNLEPLVEDGGEQEEVIRNGENRNGGNGNGGNGNGGANGNGNGNGGGNGYNPGGFVHVARECTYQDFLKCQPLSFNRTEGVVGALTWWNSHKRTIGIEVAYAMSWTELMKLMTEVYYPRNEIQKMETELWNLAVKGNDLTTYTRRFQNCVLIVLESSPNEEDKVKRFIGGLPDNIQGNVIAAEPTKLQDAIRITNNLMDQKLKGYARSAENKRRLENNPRDSRVQQPVFKRQNVEGQNVARAYTAGNNKKKGDCKVTVTPNTQRAPVRNQPGIVCYECGRPVHFWKDYPKLRNQNRRNQTGNKNGNKTKNQNGGNEATARAYTIRGG</sequence>
<feature type="region of interest" description="Disordered" evidence="1">
    <location>
        <begin position="505"/>
        <end position="554"/>
    </location>
</feature>
<protein>
    <submittedName>
        <fullName evidence="3">Reverse transcriptase domain-containing protein</fullName>
    </submittedName>
</protein>
<keyword evidence="4" id="KW-1185">Reference proteome</keyword>
<feature type="region of interest" description="Disordered" evidence="1">
    <location>
        <begin position="315"/>
        <end position="341"/>
    </location>
</feature>
<dbReference type="Proteomes" id="UP001151760">
    <property type="component" value="Unassembled WGS sequence"/>
</dbReference>
<feature type="region of interest" description="Disordered" evidence="1">
    <location>
        <begin position="31"/>
        <end position="125"/>
    </location>
</feature>
<feature type="compositionally biased region" description="Low complexity" evidence="1">
    <location>
        <begin position="62"/>
        <end position="74"/>
    </location>
</feature>
<accession>A0ABQ5DQA8</accession>
<comment type="caution">
    <text evidence="3">The sequence shown here is derived from an EMBL/GenBank/DDBJ whole genome shotgun (WGS) entry which is preliminary data.</text>
</comment>
<dbReference type="Pfam" id="PF03732">
    <property type="entry name" value="Retrotrans_gag"/>
    <property type="match status" value="1"/>
</dbReference>
<reference evidence="3" key="2">
    <citation type="submission" date="2022-01" db="EMBL/GenBank/DDBJ databases">
        <authorList>
            <person name="Yamashiro T."/>
            <person name="Shiraishi A."/>
            <person name="Satake H."/>
            <person name="Nakayama K."/>
        </authorList>
    </citation>
    <scope>NUCLEOTIDE SEQUENCE</scope>
</reference>
<feature type="compositionally biased region" description="Gly residues" evidence="1">
    <location>
        <begin position="320"/>
        <end position="341"/>
    </location>
</feature>
<evidence type="ECO:0000259" key="2">
    <source>
        <dbReference type="Pfam" id="PF03732"/>
    </source>
</evidence>
<proteinExistence type="predicted"/>
<dbReference type="GO" id="GO:0003964">
    <property type="term" value="F:RNA-directed DNA polymerase activity"/>
    <property type="evidence" value="ECO:0007669"/>
    <property type="project" value="UniProtKB-KW"/>
</dbReference>
<feature type="compositionally biased region" description="Low complexity" evidence="1">
    <location>
        <begin position="32"/>
        <end position="55"/>
    </location>
</feature>
<feature type="compositionally biased region" description="Low complexity" evidence="1">
    <location>
        <begin position="593"/>
        <end position="612"/>
    </location>
</feature>
<feature type="compositionally biased region" description="Basic and acidic residues" evidence="1">
    <location>
        <begin position="506"/>
        <end position="520"/>
    </location>
</feature>
<evidence type="ECO:0000313" key="4">
    <source>
        <dbReference type="Proteomes" id="UP001151760"/>
    </source>
</evidence>
<evidence type="ECO:0000313" key="3">
    <source>
        <dbReference type="EMBL" id="GJT40562.1"/>
    </source>
</evidence>
<feature type="domain" description="Retrotransposon gag" evidence="2">
    <location>
        <begin position="381"/>
        <end position="469"/>
    </location>
</feature>
<keyword evidence="3" id="KW-0808">Transferase</keyword>
<dbReference type="InterPro" id="IPR005162">
    <property type="entry name" value="Retrotrans_gag_dom"/>
</dbReference>
<feature type="region of interest" description="Disordered" evidence="1">
    <location>
        <begin position="587"/>
        <end position="624"/>
    </location>
</feature>
<keyword evidence="3" id="KW-0695">RNA-directed DNA polymerase</keyword>
<name>A0ABQ5DQA8_9ASTR</name>
<gene>
    <name evidence="3" type="ORF">Tco_0940427</name>
</gene>